<evidence type="ECO:0000256" key="8">
    <source>
        <dbReference type="ARBA" id="ARBA00022842"/>
    </source>
</evidence>
<name>A0A4R6WS72_9PROT</name>
<dbReference type="InterPro" id="IPR050829">
    <property type="entry name" value="CorA_MIT"/>
</dbReference>
<gene>
    <name evidence="14" type="ORF">A8950_2260</name>
</gene>
<dbReference type="CDD" id="cd12837">
    <property type="entry name" value="EcCorA-like_u1"/>
    <property type="match status" value="1"/>
</dbReference>
<evidence type="ECO:0000256" key="7">
    <source>
        <dbReference type="ARBA" id="ARBA00022692"/>
    </source>
</evidence>
<evidence type="ECO:0000256" key="4">
    <source>
        <dbReference type="ARBA" id="ARBA00022448"/>
    </source>
</evidence>
<keyword evidence="5" id="KW-1003">Cell membrane</keyword>
<evidence type="ECO:0000256" key="11">
    <source>
        <dbReference type="ARBA" id="ARBA00023136"/>
    </source>
</evidence>
<dbReference type="Gene3D" id="1.20.58.340">
    <property type="entry name" value="Magnesium transport protein CorA, transmembrane region"/>
    <property type="match status" value="1"/>
</dbReference>
<evidence type="ECO:0000256" key="13">
    <source>
        <dbReference type="SAM" id="Phobius"/>
    </source>
</evidence>
<dbReference type="SUPFAM" id="SSF144083">
    <property type="entry name" value="Magnesium transport protein CorA, transmembrane region"/>
    <property type="match status" value="1"/>
</dbReference>
<dbReference type="OrthoDB" id="9803416at2"/>
<evidence type="ECO:0000256" key="3">
    <source>
        <dbReference type="ARBA" id="ARBA00019439"/>
    </source>
</evidence>
<keyword evidence="15" id="KW-1185">Reference proteome</keyword>
<dbReference type="Pfam" id="PF01544">
    <property type="entry name" value="CorA"/>
    <property type="match status" value="1"/>
</dbReference>
<evidence type="ECO:0000256" key="2">
    <source>
        <dbReference type="ARBA" id="ARBA00009765"/>
    </source>
</evidence>
<evidence type="ECO:0000313" key="15">
    <source>
        <dbReference type="Proteomes" id="UP000295783"/>
    </source>
</evidence>
<keyword evidence="4" id="KW-0813">Transport</keyword>
<evidence type="ECO:0000256" key="9">
    <source>
        <dbReference type="ARBA" id="ARBA00022989"/>
    </source>
</evidence>
<dbReference type="FunFam" id="1.20.58.340:FF:000001">
    <property type="entry name" value="Magnesium transport protein CorA"/>
    <property type="match status" value="1"/>
</dbReference>
<dbReference type="GO" id="GO:0015099">
    <property type="term" value="F:nickel cation transmembrane transporter activity"/>
    <property type="evidence" value="ECO:0007669"/>
    <property type="project" value="TreeGrafter"/>
</dbReference>
<keyword evidence="6" id="KW-0997">Cell inner membrane</keyword>
<accession>A0A4R6WS72</accession>
<evidence type="ECO:0000256" key="5">
    <source>
        <dbReference type="ARBA" id="ARBA00022475"/>
    </source>
</evidence>
<dbReference type="EMBL" id="SNYW01000008">
    <property type="protein sequence ID" value="TDQ82437.1"/>
    <property type="molecule type" value="Genomic_DNA"/>
</dbReference>
<evidence type="ECO:0000256" key="1">
    <source>
        <dbReference type="ARBA" id="ARBA00004429"/>
    </source>
</evidence>
<dbReference type="RefSeq" id="WP_133613718.1">
    <property type="nucleotide sequence ID" value="NZ_SNYW01000008.1"/>
</dbReference>
<evidence type="ECO:0000313" key="14">
    <source>
        <dbReference type="EMBL" id="TDQ82437.1"/>
    </source>
</evidence>
<dbReference type="InterPro" id="IPR045861">
    <property type="entry name" value="CorA_cytoplasmic_dom"/>
</dbReference>
<comment type="subcellular location">
    <subcellularLocation>
        <location evidence="1">Cell inner membrane</location>
        <topology evidence="1">Multi-pass membrane protein</topology>
    </subcellularLocation>
</comment>
<dbReference type="GO" id="GO:0015095">
    <property type="term" value="F:magnesium ion transmembrane transporter activity"/>
    <property type="evidence" value="ECO:0007669"/>
    <property type="project" value="TreeGrafter"/>
</dbReference>
<reference evidence="14 15" key="1">
    <citation type="submission" date="2019-03" db="EMBL/GenBank/DDBJ databases">
        <title>Genomic Encyclopedia of Type Strains, Phase III (KMG-III): the genomes of soil and plant-associated and newly described type strains.</title>
        <authorList>
            <person name="Whitman W."/>
        </authorList>
    </citation>
    <scope>NUCLEOTIDE SEQUENCE [LARGE SCALE GENOMIC DNA]</scope>
    <source>
        <strain evidence="14 15">CGMCC 1.7660</strain>
    </source>
</reference>
<dbReference type="Proteomes" id="UP000295783">
    <property type="component" value="Unassembled WGS sequence"/>
</dbReference>
<keyword evidence="10" id="KW-0406">Ion transport</keyword>
<evidence type="ECO:0000256" key="10">
    <source>
        <dbReference type="ARBA" id="ARBA00023065"/>
    </source>
</evidence>
<keyword evidence="7 13" id="KW-0812">Transmembrane</keyword>
<dbReference type="SUPFAM" id="SSF143865">
    <property type="entry name" value="CorA soluble domain-like"/>
    <property type="match status" value="1"/>
</dbReference>
<dbReference type="Gene3D" id="3.30.460.20">
    <property type="entry name" value="CorA soluble domain-like"/>
    <property type="match status" value="1"/>
</dbReference>
<dbReference type="GO" id="GO:0005886">
    <property type="term" value="C:plasma membrane"/>
    <property type="evidence" value="ECO:0007669"/>
    <property type="project" value="UniProtKB-SubCell"/>
</dbReference>
<feature type="transmembrane region" description="Helical" evidence="13">
    <location>
        <begin position="333"/>
        <end position="353"/>
    </location>
</feature>
<keyword evidence="8" id="KW-0460">Magnesium</keyword>
<comment type="caution">
    <text evidence="14">The sequence shown here is derived from an EMBL/GenBank/DDBJ whole genome shotgun (WGS) entry which is preliminary data.</text>
</comment>
<comment type="catalytic activity">
    <reaction evidence="12">
        <text>Mg(2+)(in) = Mg(2+)(out)</text>
        <dbReference type="Rhea" id="RHEA:29827"/>
        <dbReference type="ChEBI" id="CHEBI:18420"/>
    </reaction>
</comment>
<dbReference type="PANTHER" id="PTHR47685">
    <property type="entry name" value="MAGNESIUM TRANSPORT PROTEIN CORA"/>
    <property type="match status" value="1"/>
</dbReference>
<keyword evidence="9 13" id="KW-1133">Transmembrane helix</keyword>
<organism evidence="14 15">
    <name type="scientific">Dongia mobilis</name>
    <dbReference type="NCBI Taxonomy" id="578943"/>
    <lineage>
        <taxon>Bacteria</taxon>
        <taxon>Pseudomonadati</taxon>
        <taxon>Pseudomonadota</taxon>
        <taxon>Alphaproteobacteria</taxon>
        <taxon>Rhodospirillales</taxon>
        <taxon>Dongiaceae</taxon>
        <taxon>Dongia</taxon>
    </lineage>
</organism>
<sequence length="359" mass="39355">MITAYRHSGQTFEKTVVSGTPNLAARDARAPAEQLPSHVAAEGADAIASMPADAVWIDLTSPSAAEIAAIERVFAIEIPTREEMHEIEASSRLYADHGALFMTTPVLHRAATDVPESGAATFVLLPDRLITVRFIDPLPFAAFSRRAERDPAIAATPQMILLGILEGIADRLADILELAAADMERVSRDVFRAPARQTGKKRRGAETRHSGADLQNVLFRVARCGDIGTKARDSLLGLSRLTLFLTAQADLKKDTKLRLKTLTRDIASITDHANFLGGKVNFLLDATLGLINIEQNAIIKIFTVAAVAFLPPTLIASIYGMNFEFMPELGWRFGYPFAIALMVLSAVLPFWYFRRRGWL</sequence>
<keyword evidence="11 13" id="KW-0472">Membrane</keyword>
<dbReference type="AlphaFoldDB" id="A0A4R6WS72"/>
<comment type="similarity">
    <text evidence="2">Belongs to the CorA metal ion transporter (MIT) (TC 1.A.35) family.</text>
</comment>
<dbReference type="InterPro" id="IPR002523">
    <property type="entry name" value="MgTranspt_CorA/ZnTranspt_ZntB"/>
</dbReference>
<dbReference type="PANTHER" id="PTHR47685:SF1">
    <property type="entry name" value="MAGNESIUM TRANSPORT PROTEIN CORA"/>
    <property type="match status" value="1"/>
</dbReference>
<protein>
    <recommendedName>
        <fullName evidence="3">Magnesium transport protein CorA</fullName>
    </recommendedName>
</protein>
<evidence type="ECO:0000256" key="6">
    <source>
        <dbReference type="ARBA" id="ARBA00022519"/>
    </source>
</evidence>
<dbReference type="GO" id="GO:0015087">
    <property type="term" value="F:cobalt ion transmembrane transporter activity"/>
    <property type="evidence" value="ECO:0007669"/>
    <property type="project" value="TreeGrafter"/>
</dbReference>
<dbReference type="InterPro" id="IPR045863">
    <property type="entry name" value="CorA_TM1_TM2"/>
</dbReference>
<feature type="transmembrane region" description="Helical" evidence="13">
    <location>
        <begin position="301"/>
        <end position="321"/>
    </location>
</feature>
<proteinExistence type="inferred from homology"/>
<evidence type="ECO:0000256" key="12">
    <source>
        <dbReference type="ARBA" id="ARBA00034269"/>
    </source>
</evidence>